<evidence type="ECO:0000313" key="1">
    <source>
        <dbReference type="EMBL" id="CAD8102648.1"/>
    </source>
</evidence>
<dbReference type="EMBL" id="CAJJDN010000078">
    <property type="protein sequence ID" value="CAD8102648.1"/>
    <property type="molecule type" value="Genomic_DNA"/>
</dbReference>
<name>A0A8S1PJG5_9CILI</name>
<reference evidence="1" key="1">
    <citation type="submission" date="2021-01" db="EMBL/GenBank/DDBJ databases">
        <authorList>
            <consortium name="Genoscope - CEA"/>
            <person name="William W."/>
        </authorList>
    </citation>
    <scope>NUCLEOTIDE SEQUENCE</scope>
</reference>
<keyword evidence="2" id="KW-1185">Reference proteome</keyword>
<organism evidence="1 2">
    <name type="scientific">Paramecium sonneborni</name>
    <dbReference type="NCBI Taxonomy" id="65129"/>
    <lineage>
        <taxon>Eukaryota</taxon>
        <taxon>Sar</taxon>
        <taxon>Alveolata</taxon>
        <taxon>Ciliophora</taxon>
        <taxon>Intramacronucleata</taxon>
        <taxon>Oligohymenophorea</taxon>
        <taxon>Peniculida</taxon>
        <taxon>Parameciidae</taxon>
        <taxon>Paramecium</taxon>
    </lineage>
</organism>
<dbReference type="Proteomes" id="UP000692954">
    <property type="component" value="Unassembled WGS sequence"/>
</dbReference>
<sequence length="79" mass="9473">MFQSNNYRQNFISILGGEQFTNLKNFYGYEIQNLDDDTKAIYEQEQTKNFQDFILTQNDADLALKFQEEEYKKQICNLI</sequence>
<protein>
    <submittedName>
        <fullName evidence="1">Uncharacterized protein</fullName>
    </submittedName>
</protein>
<gene>
    <name evidence="1" type="ORF">PSON_ATCC_30995.1.T0780129</name>
</gene>
<evidence type="ECO:0000313" key="2">
    <source>
        <dbReference type="Proteomes" id="UP000692954"/>
    </source>
</evidence>
<comment type="caution">
    <text evidence="1">The sequence shown here is derived from an EMBL/GenBank/DDBJ whole genome shotgun (WGS) entry which is preliminary data.</text>
</comment>
<dbReference type="AlphaFoldDB" id="A0A8S1PJG5"/>
<proteinExistence type="predicted"/>
<accession>A0A8S1PJG5</accession>